<dbReference type="GeneID" id="78405287"/>
<dbReference type="HOGENOM" id="CLU_063816_1_0_10"/>
<dbReference type="Proteomes" id="UP000014073">
    <property type="component" value="Unassembled WGS sequence"/>
</dbReference>
<name>S0F6X8_9BACT</name>
<dbReference type="AlphaFoldDB" id="S0F6X8"/>
<dbReference type="Pfam" id="PF13304">
    <property type="entry name" value="AAA_21"/>
    <property type="match status" value="1"/>
</dbReference>
<dbReference type="GO" id="GO:0005524">
    <property type="term" value="F:ATP binding"/>
    <property type="evidence" value="ECO:0007669"/>
    <property type="project" value="InterPro"/>
</dbReference>
<keyword evidence="3" id="KW-1185">Reference proteome</keyword>
<dbReference type="InterPro" id="IPR027417">
    <property type="entry name" value="P-loop_NTPase"/>
</dbReference>
<evidence type="ECO:0000313" key="2">
    <source>
        <dbReference type="EMBL" id="EEF75442.1"/>
    </source>
</evidence>
<dbReference type="EMBL" id="ACBW01000075">
    <property type="protein sequence ID" value="EEF75442.1"/>
    <property type="molecule type" value="Genomic_DNA"/>
</dbReference>
<proteinExistence type="predicted"/>
<sequence>MINKFDIQNFRGIQAFHVTDLGQVNLLLGYNNCGKSSVLDALFLFSGATNPRLSISVNWPRHYMSSLADEMLKLNFYGLNPVFPIRLSGGYGSPEKTRELTISYQERESEIMNLPTDSSGNAATKDFRLNLDAEIDRQVYHSDLQIKGNSTSKAEVNAPGAESYQEELKCHYISSSDPYSNNVALFSDLLRNKQEEALFEDLREIEPSLRDIVVANNNLMVDVGLEKRIPIQVLGDGIRKLISLFIYLFQARDGILLVDEVDNGLHYKSMPVLWKSVLRGADKYNVQVFATTHNIDSLKALNQMLQEESFQSMQTRSRVFTLRKTSDRLTAIKSTYPQFRHLINEEIEIR</sequence>
<reference evidence="2 3" key="1">
    <citation type="submission" date="2008-12" db="EMBL/GenBank/DDBJ databases">
        <authorList>
            <person name="Fulton L."/>
            <person name="Clifton S."/>
            <person name="Fulton B."/>
            <person name="Xu J."/>
            <person name="Minx P."/>
            <person name="Pepin K.H."/>
            <person name="Johnson M."/>
            <person name="Bhonagiri V."/>
            <person name="Nash W.E."/>
            <person name="Mardis E.R."/>
            <person name="Wilson R.K."/>
        </authorList>
    </citation>
    <scope>NUCLEOTIDE SEQUENCE [LARGE SCALE GENOMIC DNA]</scope>
    <source>
        <strain evidence="2 3">DSM 18228</strain>
    </source>
</reference>
<dbReference type="SUPFAM" id="SSF52540">
    <property type="entry name" value="P-loop containing nucleoside triphosphate hydrolases"/>
    <property type="match status" value="1"/>
</dbReference>
<dbReference type="PANTHER" id="PTHR43581:SF4">
    <property type="entry name" value="ATP_GTP PHOSPHATASE"/>
    <property type="match status" value="1"/>
</dbReference>
<organism evidence="2 3">
    <name type="scientific">Phocaeicola coprophilus DSM 18228 = JCM 13818</name>
    <dbReference type="NCBI Taxonomy" id="547042"/>
    <lineage>
        <taxon>Bacteria</taxon>
        <taxon>Pseudomonadati</taxon>
        <taxon>Bacteroidota</taxon>
        <taxon>Bacteroidia</taxon>
        <taxon>Bacteroidales</taxon>
        <taxon>Bacteroidaceae</taxon>
        <taxon>Phocaeicola</taxon>
    </lineage>
</organism>
<dbReference type="RefSeq" id="WP_008141216.1">
    <property type="nucleotide sequence ID" value="NZ_EQ973634.1"/>
</dbReference>
<dbReference type="eggNOG" id="COG1106">
    <property type="taxonomic scope" value="Bacteria"/>
</dbReference>
<comment type="caution">
    <text evidence="2">The sequence shown here is derived from an EMBL/GenBank/DDBJ whole genome shotgun (WGS) entry which is preliminary data.</text>
</comment>
<dbReference type="STRING" id="547042.BACCOPRO_00931"/>
<dbReference type="InterPro" id="IPR051396">
    <property type="entry name" value="Bact_Antivir_Def_Nuclease"/>
</dbReference>
<accession>S0F6X8</accession>
<dbReference type="Gene3D" id="3.40.50.300">
    <property type="entry name" value="P-loop containing nucleotide triphosphate hydrolases"/>
    <property type="match status" value="1"/>
</dbReference>
<evidence type="ECO:0000313" key="3">
    <source>
        <dbReference type="Proteomes" id="UP000014073"/>
    </source>
</evidence>
<protein>
    <recommendedName>
        <fullName evidence="1">ATPase AAA-type core domain-containing protein</fullName>
    </recommendedName>
</protein>
<dbReference type="PANTHER" id="PTHR43581">
    <property type="entry name" value="ATP/GTP PHOSPHATASE"/>
    <property type="match status" value="1"/>
</dbReference>
<gene>
    <name evidence="2" type="ORF">BACCOPRO_00931</name>
</gene>
<evidence type="ECO:0000259" key="1">
    <source>
        <dbReference type="Pfam" id="PF13304"/>
    </source>
</evidence>
<dbReference type="InterPro" id="IPR003959">
    <property type="entry name" value="ATPase_AAA_core"/>
</dbReference>
<feature type="domain" description="ATPase AAA-type core" evidence="1">
    <location>
        <begin position="24"/>
        <end position="294"/>
    </location>
</feature>
<dbReference type="GO" id="GO:0016887">
    <property type="term" value="F:ATP hydrolysis activity"/>
    <property type="evidence" value="ECO:0007669"/>
    <property type="project" value="InterPro"/>
</dbReference>
<dbReference type="OrthoDB" id="9769293at2"/>